<accession>A0A6C0BDE4</accession>
<name>A0A6C0BDE4_9ZZZZ</name>
<protein>
    <submittedName>
        <fullName evidence="1">Uncharacterized protein</fullName>
    </submittedName>
</protein>
<dbReference type="EMBL" id="MN739109">
    <property type="protein sequence ID" value="QHS89423.1"/>
    <property type="molecule type" value="Genomic_DNA"/>
</dbReference>
<reference evidence="1" key="1">
    <citation type="journal article" date="2020" name="Nature">
        <title>Giant virus diversity and host interactions through global metagenomics.</title>
        <authorList>
            <person name="Schulz F."/>
            <person name="Roux S."/>
            <person name="Paez-Espino D."/>
            <person name="Jungbluth S."/>
            <person name="Walsh D.A."/>
            <person name="Denef V.J."/>
            <person name="McMahon K.D."/>
            <person name="Konstantinidis K.T."/>
            <person name="Eloe-Fadrosh E.A."/>
            <person name="Kyrpides N.C."/>
            <person name="Woyke T."/>
        </authorList>
    </citation>
    <scope>NUCLEOTIDE SEQUENCE</scope>
    <source>
        <strain evidence="1">GVMAG-M-3300010158-60</strain>
    </source>
</reference>
<sequence length="90" mass="10133">MLSNKIDQPPSLSPSMQREVIDGVPYWSDKERNVYYFDINADPKAILLGTKSVEGKLSLLPNWEEQLAATLSKFRGTVVGRSRKPQKPTV</sequence>
<proteinExistence type="predicted"/>
<evidence type="ECO:0000313" key="1">
    <source>
        <dbReference type="EMBL" id="QHS89423.1"/>
    </source>
</evidence>
<dbReference type="AlphaFoldDB" id="A0A6C0BDE4"/>
<organism evidence="1">
    <name type="scientific">viral metagenome</name>
    <dbReference type="NCBI Taxonomy" id="1070528"/>
    <lineage>
        <taxon>unclassified sequences</taxon>
        <taxon>metagenomes</taxon>
        <taxon>organismal metagenomes</taxon>
    </lineage>
</organism>